<feature type="compositionally biased region" description="Basic and acidic residues" evidence="1">
    <location>
        <begin position="755"/>
        <end position="780"/>
    </location>
</feature>
<feature type="compositionally biased region" description="Low complexity" evidence="1">
    <location>
        <begin position="132"/>
        <end position="150"/>
    </location>
</feature>
<gene>
    <name evidence="3" type="ORF">ST47_g10466</name>
</gene>
<feature type="region of interest" description="Disordered" evidence="1">
    <location>
        <begin position="645"/>
        <end position="676"/>
    </location>
</feature>
<comment type="caution">
    <text evidence="3">The sequence shown here is derived from an EMBL/GenBank/DDBJ whole genome shotgun (WGS) entry which is preliminary data.</text>
</comment>
<feature type="region of interest" description="Disordered" evidence="1">
    <location>
        <begin position="423"/>
        <end position="582"/>
    </location>
</feature>
<sequence length="780" mass="86313">MSLSHAPDRARKYKEAPAPVASQKMHHPHSAQGLPPPNHHPHHPQHPHPRPAQVQQHHHQPHPSSPHQPQPNQSPAQGHYPSPHPSHAQGPPPHQSPYVQQLQGAPPPQQQQQQQQQPQQQQQEVPYYQAHPSPYSTNSAPSNYSSSETPELMAAATMNRTGFPPISYHTPQSNSPASVQSPQHDQHGRPIYGQPPSQMPQSMYYTPYGSAPVPQQSPYNQHPSSTPQQPMASNPLLMSHQQGQHMQHPHQPHPRTPGMAGSPKPQMSQAPLQRPPSGLGPPQQQPQAPPVGTPNMHQGPPGAPGVNPNAAPGPIPATTPLVVRQDQNGVQWIAFEYSRDRVKMEYTIRCDVESINVDELPPDFKTENCVYPRACCAKDSYKGNRLHYETECNTVGWALAQLNPCLRGKRGLIQRAVDSWRNSNQDPRLRSRRVRRMAKMTTRKAQANTHGAHMAGPGGPGAPGVPNSAPLAAPPRQSNMGMGGPQMHHHHDHPGGPQGGSDDVSGNDYAEAHTHHHQAPSGTQSPSDVRQTQNFYPTFPSGESVAGSSGLPPTHEDMKYPPPPHAAGLPVSKQQEQDEEERKLAMFGDLPESKRRKFILVDDAQRGTRVRVRVTLDTVKMEEMPDSYRKSNSVFPRSYFAMQMTSPPASPRGSKVFADEPDVESDPSFPLSGSTTVLVPTLDGEARVPKPRLTRTKRSKEITLNDLGYRMSWSQSRVFAGRTLFLQKSLDAYRNKMRSSMMGQGQDVTQVAPHFETRVGKRRWNDRIERNKKSRRDGSP</sequence>
<dbReference type="EMBL" id="JYNV01000333">
    <property type="protein sequence ID" value="KZM18349.1"/>
    <property type="molecule type" value="Genomic_DNA"/>
</dbReference>
<feature type="compositionally biased region" description="Pro residues" evidence="1">
    <location>
        <begin position="283"/>
        <end position="292"/>
    </location>
</feature>
<feature type="compositionally biased region" description="Basic and acidic residues" evidence="1">
    <location>
        <begin position="1"/>
        <end position="15"/>
    </location>
</feature>
<dbReference type="AlphaFoldDB" id="A0A162VBT5"/>
<feature type="domain" description="DUF8032" evidence="2">
    <location>
        <begin position="330"/>
        <end position="424"/>
    </location>
</feature>
<keyword evidence="4" id="KW-1185">Reference proteome</keyword>
<accession>A0A162VBT5</accession>
<evidence type="ECO:0000313" key="4">
    <source>
        <dbReference type="Proteomes" id="UP000076837"/>
    </source>
</evidence>
<feature type="region of interest" description="Disordered" evidence="1">
    <location>
        <begin position="741"/>
        <end position="780"/>
    </location>
</feature>
<feature type="compositionally biased region" description="Polar residues" evidence="1">
    <location>
        <begin position="520"/>
        <end position="536"/>
    </location>
</feature>
<feature type="compositionally biased region" description="Low complexity" evidence="1">
    <location>
        <begin position="271"/>
        <end position="282"/>
    </location>
</feature>
<reference evidence="3 4" key="1">
    <citation type="journal article" date="2016" name="Sci. Rep.">
        <title>Draft genome sequencing and secretome analysis of fungal phytopathogen Ascochyta rabiei provides insight into the necrotrophic effector repertoire.</title>
        <authorList>
            <person name="Verma S."/>
            <person name="Gazara R.K."/>
            <person name="Nizam S."/>
            <person name="Parween S."/>
            <person name="Chattopadhyay D."/>
            <person name="Verma P.K."/>
        </authorList>
    </citation>
    <scope>NUCLEOTIDE SEQUENCE [LARGE SCALE GENOMIC DNA]</scope>
    <source>
        <strain evidence="3 4">ArDII</strain>
    </source>
</reference>
<feature type="compositionally biased region" description="Polar residues" evidence="1">
    <location>
        <begin position="213"/>
        <end position="232"/>
    </location>
</feature>
<dbReference type="STRING" id="5454.A0A162VBT5"/>
<dbReference type="Pfam" id="PF26087">
    <property type="entry name" value="DUF8032"/>
    <property type="match status" value="1"/>
</dbReference>
<feature type="compositionally biased region" description="Polar residues" evidence="1">
    <location>
        <begin position="195"/>
        <end position="204"/>
    </location>
</feature>
<name>A0A162VBT5_DIDRA</name>
<feature type="compositionally biased region" description="Low complexity" evidence="1">
    <location>
        <begin position="100"/>
        <end position="123"/>
    </location>
</feature>
<feature type="region of interest" description="Disordered" evidence="1">
    <location>
        <begin position="1"/>
        <end position="314"/>
    </location>
</feature>
<protein>
    <recommendedName>
        <fullName evidence="2">DUF8032 domain-containing protein</fullName>
    </recommendedName>
</protein>
<feature type="compositionally biased region" description="Basic residues" evidence="1">
    <location>
        <begin position="430"/>
        <end position="442"/>
    </location>
</feature>
<organism evidence="3 4">
    <name type="scientific">Didymella rabiei</name>
    <name type="common">Chickpea ascochyta blight fungus</name>
    <name type="synonym">Mycosphaerella rabiei</name>
    <dbReference type="NCBI Taxonomy" id="5454"/>
    <lineage>
        <taxon>Eukaryota</taxon>
        <taxon>Fungi</taxon>
        <taxon>Dikarya</taxon>
        <taxon>Ascomycota</taxon>
        <taxon>Pezizomycotina</taxon>
        <taxon>Dothideomycetes</taxon>
        <taxon>Pleosporomycetidae</taxon>
        <taxon>Pleosporales</taxon>
        <taxon>Pleosporineae</taxon>
        <taxon>Didymellaceae</taxon>
        <taxon>Ascochyta</taxon>
    </lineage>
</organism>
<feature type="compositionally biased region" description="Polar residues" evidence="1">
    <location>
        <begin position="169"/>
        <end position="183"/>
    </location>
</feature>
<dbReference type="InterPro" id="IPR058345">
    <property type="entry name" value="DUF8032"/>
</dbReference>
<feature type="compositionally biased region" description="Basic residues" evidence="1">
    <location>
        <begin position="39"/>
        <end position="49"/>
    </location>
</feature>
<dbReference type="Proteomes" id="UP000076837">
    <property type="component" value="Unassembled WGS sequence"/>
</dbReference>
<evidence type="ECO:0000313" key="3">
    <source>
        <dbReference type="EMBL" id="KZM18349.1"/>
    </source>
</evidence>
<evidence type="ECO:0000259" key="2">
    <source>
        <dbReference type="Pfam" id="PF26087"/>
    </source>
</evidence>
<evidence type="ECO:0000256" key="1">
    <source>
        <dbReference type="SAM" id="MobiDB-lite"/>
    </source>
</evidence>
<dbReference type="PANTHER" id="PTHR22949:SF0">
    <property type="entry name" value="RE27538P"/>
    <property type="match status" value="1"/>
</dbReference>
<dbReference type="PANTHER" id="PTHR22949">
    <property type="entry name" value="WHITE COLLAR 2 PROTEIN WC2"/>
    <property type="match status" value="1"/>
</dbReference>
<proteinExistence type="predicted"/>